<name>A0A1Y2HC01_9FUNG</name>
<evidence type="ECO:0000256" key="10">
    <source>
        <dbReference type="ARBA" id="ARBA00023273"/>
    </source>
</evidence>
<organism evidence="13 14">
    <name type="scientific">Catenaria anguillulae PL171</name>
    <dbReference type="NCBI Taxonomy" id="765915"/>
    <lineage>
        <taxon>Eukaryota</taxon>
        <taxon>Fungi</taxon>
        <taxon>Fungi incertae sedis</taxon>
        <taxon>Blastocladiomycota</taxon>
        <taxon>Blastocladiomycetes</taxon>
        <taxon>Blastocladiales</taxon>
        <taxon>Catenariaceae</taxon>
        <taxon>Catenaria</taxon>
    </lineage>
</organism>
<dbReference type="GO" id="GO:0045503">
    <property type="term" value="F:dynein light chain binding"/>
    <property type="evidence" value="ECO:0007669"/>
    <property type="project" value="TreeGrafter"/>
</dbReference>
<feature type="region of interest" description="Disordered" evidence="12">
    <location>
        <begin position="346"/>
        <end position="396"/>
    </location>
</feature>
<evidence type="ECO:0000256" key="3">
    <source>
        <dbReference type="ARBA" id="ARBA00022490"/>
    </source>
</evidence>
<dbReference type="Pfam" id="PF00400">
    <property type="entry name" value="WD40"/>
    <property type="match status" value="1"/>
</dbReference>
<evidence type="ECO:0000256" key="5">
    <source>
        <dbReference type="ARBA" id="ARBA00022701"/>
    </source>
</evidence>
<gene>
    <name evidence="13" type="ORF">BCR44DRAFT_214309</name>
</gene>
<comment type="subcellular location">
    <subcellularLocation>
        <location evidence="1">Cytoplasm</location>
        <location evidence="1">Cytoskeleton</location>
        <location evidence="1">Cilium axoneme</location>
    </subcellularLocation>
</comment>
<dbReference type="InterPro" id="IPR050687">
    <property type="entry name" value="Dynein_IC"/>
</dbReference>
<sequence>MHKEQTYKTMAYSDHHVTHFDFDGYLVFKSDEKRAEEGEAGVGTSTGADAADAAAGAGAAGGEEGADGMTSAAAAADLMREESRGGAAKPPARNQFNYSERATQTVNNPPRSRATNTEPPPHRTFSGAVNQFSIYDAYVEDTLAKERAKEKAKNTGGKGHKDDANPTMLNLSDSHSGASMSTSTATADDLYHSPEFTKRLATLERMANQNTYDEITQDFKYWDDAADELRESKEGTLLPLWEFTYLREKKKHVTALAWNPACRDLFAVAYGSLSFAKQGPGVLCCFSLKNPSFPEFVFQLPTGVLCIDIHPRRPHLIAAGLYDGSTCVFDLSTAAGMQSGAGGAGAGGSASWASSSGASGGGGGSGGSGGASDGSGGGGGKSGGAGSGGGSGANGSNSANSAAGMLMGGSGGPRYRSHVKAQHADPVWQVAWQPDDLDGNPTFYSVSSDGTVKQAALVKNELMMSTVIKLALNNVPRQGLCFDFNRANDHLFVVGTEEGDLIKCSKDYNSQYLQTFESHSMAVYRILYNPFYTPIFLTCSGDWTVKLWDHTMRRPILLFDFGCPVADVAWAPYSATVFAVATQEGRVVVYDLEVNKYDPICSQQVVGSKTRLTKLTFSPFDPVLLVGDDKGCVKSLKLSPNLRKKGRGGAGISADEQRERLEKIVMLSLGKPAGGR</sequence>
<dbReference type="PANTHER" id="PTHR12442">
    <property type="entry name" value="DYNEIN INTERMEDIATE CHAIN"/>
    <property type="match status" value="1"/>
</dbReference>
<keyword evidence="10" id="KW-0966">Cell projection</keyword>
<feature type="repeat" description="WD" evidence="11">
    <location>
        <begin position="516"/>
        <end position="549"/>
    </location>
</feature>
<evidence type="ECO:0000256" key="4">
    <source>
        <dbReference type="ARBA" id="ARBA00022574"/>
    </source>
</evidence>
<feature type="region of interest" description="Disordered" evidence="12">
    <location>
        <begin position="35"/>
        <end position="126"/>
    </location>
</feature>
<dbReference type="Proteomes" id="UP000193411">
    <property type="component" value="Unassembled WGS sequence"/>
</dbReference>
<feature type="compositionally biased region" description="Polar residues" evidence="12">
    <location>
        <begin position="94"/>
        <end position="117"/>
    </location>
</feature>
<dbReference type="OrthoDB" id="366230at2759"/>
<comment type="caution">
    <text evidence="13">The sequence shown here is derived from an EMBL/GenBank/DDBJ whole genome shotgun (WGS) entry which is preliminary data.</text>
</comment>
<keyword evidence="8" id="KW-0505">Motor protein</keyword>
<dbReference type="GO" id="GO:0036157">
    <property type="term" value="C:outer dynein arm"/>
    <property type="evidence" value="ECO:0007669"/>
    <property type="project" value="TreeGrafter"/>
</dbReference>
<evidence type="ECO:0000313" key="14">
    <source>
        <dbReference type="Proteomes" id="UP000193411"/>
    </source>
</evidence>
<feature type="region of interest" description="Disordered" evidence="12">
    <location>
        <begin position="146"/>
        <end position="167"/>
    </location>
</feature>
<evidence type="ECO:0000256" key="9">
    <source>
        <dbReference type="ARBA" id="ARBA00023212"/>
    </source>
</evidence>
<dbReference type="SUPFAM" id="SSF50978">
    <property type="entry name" value="WD40 repeat-like"/>
    <property type="match status" value="1"/>
</dbReference>
<dbReference type="STRING" id="765915.A0A1Y2HC01"/>
<dbReference type="GO" id="GO:0005874">
    <property type="term" value="C:microtubule"/>
    <property type="evidence" value="ECO:0007669"/>
    <property type="project" value="UniProtKB-KW"/>
</dbReference>
<dbReference type="PROSITE" id="PS50082">
    <property type="entry name" value="WD_REPEATS_2"/>
    <property type="match status" value="1"/>
</dbReference>
<evidence type="ECO:0000256" key="12">
    <source>
        <dbReference type="SAM" id="MobiDB-lite"/>
    </source>
</evidence>
<keyword evidence="7" id="KW-0243">Dynein</keyword>
<dbReference type="GO" id="GO:0003341">
    <property type="term" value="P:cilium movement"/>
    <property type="evidence" value="ECO:0007669"/>
    <property type="project" value="TreeGrafter"/>
</dbReference>
<dbReference type="InterPro" id="IPR036322">
    <property type="entry name" value="WD40_repeat_dom_sf"/>
</dbReference>
<dbReference type="InterPro" id="IPR015943">
    <property type="entry name" value="WD40/YVTN_repeat-like_dom_sf"/>
</dbReference>
<dbReference type="Gene3D" id="2.130.10.10">
    <property type="entry name" value="YVTN repeat-like/Quinoprotein amine dehydrogenase"/>
    <property type="match status" value="2"/>
</dbReference>
<keyword evidence="14" id="KW-1185">Reference proteome</keyword>
<comment type="similarity">
    <text evidence="2">Belongs to the dynein intermediate chain family.</text>
</comment>
<feature type="compositionally biased region" description="Gly residues" evidence="12">
    <location>
        <begin position="358"/>
        <end position="393"/>
    </location>
</feature>
<evidence type="ECO:0000256" key="11">
    <source>
        <dbReference type="PROSITE-ProRule" id="PRU00221"/>
    </source>
</evidence>
<proteinExistence type="inferred from homology"/>
<dbReference type="GO" id="GO:0036158">
    <property type="term" value="P:outer dynein arm assembly"/>
    <property type="evidence" value="ECO:0007669"/>
    <property type="project" value="TreeGrafter"/>
</dbReference>
<keyword evidence="6" id="KW-0677">Repeat</keyword>
<keyword evidence="3" id="KW-0963">Cytoplasm</keyword>
<dbReference type="PANTHER" id="PTHR12442:SF11">
    <property type="entry name" value="DYNEIN AXONEMAL INTERMEDIATE CHAIN 1"/>
    <property type="match status" value="1"/>
</dbReference>
<keyword evidence="5" id="KW-0493">Microtubule</keyword>
<accession>A0A1Y2HC01</accession>
<dbReference type="InterPro" id="IPR001680">
    <property type="entry name" value="WD40_rpt"/>
</dbReference>
<evidence type="ECO:0000256" key="8">
    <source>
        <dbReference type="ARBA" id="ARBA00023175"/>
    </source>
</evidence>
<dbReference type="SMART" id="SM00320">
    <property type="entry name" value="WD40"/>
    <property type="match status" value="5"/>
</dbReference>
<keyword evidence="9" id="KW-0206">Cytoskeleton</keyword>
<evidence type="ECO:0000256" key="1">
    <source>
        <dbReference type="ARBA" id="ARBA00004430"/>
    </source>
</evidence>
<evidence type="ECO:0000256" key="2">
    <source>
        <dbReference type="ARBA" id="ARBA00011059"/>
    </source>
</evidence>
<feature type="compositionally biased region" description="Low complexity" evidence="12">
    <location>
        <begin position="47"/>
        <end position="57"/>
    </location>
</feature>
<evidence type="ECO:0000256" key="7">
    <source>
        <dbReference type="ARBA" id="ARBA00023017"/>
    </source>
</evidence>
<evidence type="ECO:0000256" key="6">
    <source>
        <dbReference type="ARBA" id="ARBA00022737"/>
    </source>
</evidence>
<dbReference type="AlphaFoldDB" id="A0A1Y2HC01"/>
<protein>
    <submittedName>
        <fullName evidence="13">WD40-repeat-containing domain protein</fullName>
    </submittedName>
</protein>
<reference evidence="13 14" key="1">
    <citation type="submission" date="2016-07" db="EMBL/GenBank/DDBJ databases">
        <title>Pervasive Adenine N6-methylation of Active Genes in Fungi.</title>
        <authorList>
            <consortium name="DOE Joint Genome Institute"/>
            <person name="Mondo S.J."/>
            <person name="Dannebaum R.O."/>
            <person name="Kuo R.C."/>
            <person name="Labutti K."/>
            <person name="Haridas S."/>
            <person name="Kuo A."/>
            <person name="Salamov A."/>
            <person name="Ahrendt S.R."/>
            <person name="Lipzen A."/>
            <person name="Sullivan W."/>
            <person name="Andreopoulos W.B."/>
            <person name="Clum A."/>
            <person name="Lindquist E."/>
            <person name="Daum C."/>
            <person name="Ramamoorthy G.K."/>
            <person name="Gryganskyi A."/>
            <person name="Culley D."/>
            <person name="Magnuson J.K."/>
            <person name="James T.Y."/>
            <person name="O'Malley M.A."/>
            <person name="Stajich J.E."/>
            <person name="Spatafora J.W."/>
            <person name="Visel A."/>
            <person name="Grigoriev I.V."/>
        </authorList>
    </citation>
    <scope>NUCLEOTIDE SEQUENCE [LARGE SCALE GENOMIC DNA]</scope>
    <source>
        <strain evidence="13 14">PL171</strain>
    </source>
</reference>
<feature type="compositionally biased region" description="Basic and acidic residues" evidence="12">
    <location>
        <begin position="146"/>
        <end position="164"/>
    </location>
</feature>
<dbReference type="EMBL" id="MCFL01000060">
    <property type="protein sequence ID" value="ORZ31461.1"/>
    <property type="molecule type" value="Genomic_DNA"/>
</dbReference>
<evidence type="ECO:0000313" key="13">
    <source>
        <dbReference type="EMBL" id="ORZ31461.1"/>
    </source>
</evidence>
<keyword evidence="4 11" id="KW-0853">WD repeat</keyword>
<dbReference type="GO" id="GO:0045504">
    <property type="term" value="F:dynein heavy chain binding"/>
    <property type="evidence" value="ECO:0007669"/>
    <property type="project" value="TreeGrafter"/>
</dbReference>